<dbReference type="InParanoid" id="F8QKK6"/>
<dbReference type="Pfam" id="PF22936">
    <property type="entry name" value="Pol_BBD"/>
    <property type="match status" value="1"/>
</dbReference>
<evidence type="ECO:0000259" key="1">
    <source>
        <dbReference type="Pfam" id="PF22936"/>
    </source>
</evidence>
<dbReference type="OrthoDB" id="2928884at2759"/>
<dbReference type="HOGENOM" id="CLU_2321789_0_0_1"/>
<dbReference type="EMBL" id="GL946227">
    <property type="protein sequence ID" value="EGN91164.1"/>
    <property type="molecule type" value="Genomic_DNA"/>
</dbReference>
<evidence type="ECO:0000313" key="2">
    <source>
        <dbReference type="EMBL" id="EGN91164.1"/>
    </source>
</evidence>
<reference evidence="3" key="1">
    <citation type="journal article" date="2011" name="Science">
        <title>The plant cell wall-decomposing machinery underlies the functional diversity of forest fungi.</title>
        <authorList>
            <person name="Eastwood D.C."/>
            <person name="Floudas D."/>
            <person name="Binder M."/>
            <person name="Majcherczyk A."/>
            <person name="Schneider P."/>
            <person name="Aerts A."/>
            <person name="Asiegbu F.O."/>
            <person name="Baker S.E."/>
            <person name="Barry K."/>
            <person name="Bendiksby M."/>
            <person name="Blumentritt M."/>
            <person name="Coutinho P.M."/>
            <person name="Cullen D."/>
            <person name="de Vries R.P."/>
            <person name="Gathman A."/>
            <person name="Goodell B."/>
            <person name="Henrissat B."/>
            <person name="Ihrmark K."/>
            <person name="Kauserud H."/>
            <person name="Kohler A."/>
            <person name="LaButti K."/>
            <person name="Lapidus A."/>
            <person name="Lavin J.L."/>
            <person name="Lee Y.-H."/>
            <person name="Lindquist E."/>
            <person name="Lilly W."/>
            <person name="Lucas S."/>
            <person name="Morin E."/>
            <person name="Murat C."/>
            <person name="Oguiza J.A."/>
            <person name="Park J."/>
            <person name="Pisabarro A.G."/>
            <person name="Riley R."/>
            <person name="Rosling A."/>
            <person name="Salamov A."/>
            <person name="Schmidt O."/>
            <person name="Schmutz J."/>
            <person name="Skrede I."/>
            <person name="Stenlid J."/>
            <person name="Wiebenga A."/>
            <person name="Xie X."/>
            <person name="Kuees U."/>
            <person name="Hibbett D.S."/>
            <person name="Hoffmeister D."/>
            <person name="Hoegberg N."/>
            <person name="Martin F."/>
            <person name="Grigoriev I.V."/>
            <person name="Watkinson S.C."/>
        </authorList>
    </citation>
    <scope>NUCLEOTIDE SEQUENCE [LARGE SCALE GENOMIC DNA]</scope>
    <source>
        <strain evidence="3">strain S7.3</strain>
    </source>
</reference>
<gene>
    <name evidence="2" type="ORF">SERLA73DRAFT_80988</name>
</gene>
<dbReference type="AlphaFoldDB" id="F8QKK6"/>
<sequence>MYIFPSPLLNTFKLTLCRNPIRPKQQLLLTPEQHPTWSLTAPAYHVLHPPRTISFGDESSVNAIGIGTVILQATVGKKDYNIALSNVLLVPNFTRVKCL</sequence>
<proteinExistence type="predicted"/>
<accession>F8QKK6</accession>
<protein>
    <recommendedName>
        <fullName evidence="1">Retrovirus-related Pol polyprotein from transposon TNT 1-94-like beta-barrel domain-containing protein</fullName>
    </recommendedName>
</protein>
<dbReference type="Proteomes" id="UP000008063">
    <property type="component" value="Unassembled WGS sequence"/>
</dbReference>
<feature type="domain" description="Retrovirus-related Pol polyprotein from transposon TNT 1-94-like beta-barrel" evidence="1">
    <location>
        <begin position="49"/>
        <end position="94"/>
    </location>
</feature>
<evidence type="ECO:0000313" key="3">
    <source>
        <dbReference type="Proteomes" id="UP000008063"/>
    </source>
</evidence>
<organism evidence="3">
    <name type="scientific">Serpula lacrymans var. lacrymans (strain S7.3)</name>
    <name type="common">Dry rot fungus</name>
    <dbReference type="NCBI Taxonomy" id="936435"/>
    <lineage>
        <taxon>Eukaryota</taxon>
        <taxon>Fungi</taxon>
        <taxon>Dikarya</taxon>
        <taxon>Basidiomycota</taxon>
        <taxon>Agaricomycotina</taxon>
        <taxon>Agaricomycetes</taxon>
        <taxon>Agaricomycetidae</taxon>
        <taxon>Boletales</taxon>
        <taxon>Coniophorineae</taxon>
        <taxon>Serpulaceae</taxon>
        <taxon>Serpula</taxon>
    </lineage>
</organism>
<keyword evidence="3" id="KW-1185">Reference proteome</keyword>
<name>F8QKK6_SERL3</name>
<dbReference type="InterPro" id="IPR054722">
    <property type="entry name" value="PolX-like_BBD"/>
</dbReference>